<comment type="caution">
    <text evidence="1">The sequence shown here is derived from an EMBL/GenBank/DDBJ whole genome shotgun (WGS) entry which is preliminary data.</text>
</comment>
<organism evidence="1 2">
    <name type="scientific">Streptomyces afghaniensis 772</name>
    <dbReference type="NCBI Taxonomy" id="1283301"/>
    <lineage>
        <taxon>Bacteria</taxon>
        <taxon>Bacillati</taxon>
        <taxon>Actinomycetota</taxon>
        <taxon>Actinomycetes</taxon>
        <taxon>Kitasatosporales</taxon>
        <taxon>Streptomycetaceae</taxon>
        <taxon>Streptomyces</taxon>
    </lineage>
</organism>
<keyword evidence="2" id="KW-1185">Reference proteome</keyword>
<dbReference type="PATRIC" id="fig|1283301.3.peg.2798"/>
<dbReference type="AlphaFoldDB" id="S4MTY6"/>
<evidence type="ECO:0000313" key="1">
    <source>
        <dbReference type="EMBL" id="EPJ40121.1"/>
    </source>
</evidence>
<dbReference type="EMBL" id="AOPY01001390">
    <property type="protein sequence ID" value="EPJ40121.1"/>
    <property type="molecule type" value="Genomic_DNA"/>
</dbReference>
<dbReference type="HOGENOM" id="CLU_3239957_0_0_11"/>
<sequence length="43" mass="4788">MEGMTSDRTRKAITSLRSTLALYQRRRVPGASELARPARQALA</sequence>
<reference evidence="1 2" key="1">
    <citation type="submission" date="2013-02" db="EMBL/GenBank/DDBJ databases">
        <title>Draft Genome Sequence of Streptomyces afghaniensis, Which Produces Compounds of the Julimycin B-Complex.</title>
        <authorList>
            <person name="Gruening B.A."/>
            <person name="Praeg A."/>
            <person name="Erxleben A."/>
            <person name="Guenther S."/>
            <person name="Fiedler H.-P."/>
            <person name="Goodfellow M."/>
            <person name="Mueller M."/>
        </authorList>
    </citation>
    <scope>NUCLEOTIDE SEQUENCE [LARGE SCALE GENOMIC DNA]</scope>
    <source>
        <strain evidence="1 2">772</strain>
    </source>
</reference>
<protein>
    <submittedName>
        <fullName evidence="1">Uncharacterized protein</fullName>
    </submittedName>
</protein>
<gene>
    <name evidence="1" type="ORF">STAFG_2825</name>
</gene>
<accession>S4MTY6</accession>
<name>S4MTY6_9ACTN</name>
<evidence type="ECO:0000313" key="2">
    <source>
        <dbReference type="Proteomes" id="UP000015001"/>
    </source>
</evidence>
<proteinExistence type="predicted"/>
<dbReference type="Proteomes" id="UP000015001">
    <property type="component" value="Unassembled WGS sequence"/>
</dbReference>